<proteinExistence type="predicted"/>
<evidence type="ECO:0000313" key="1">
    <source>
        <dbReference type="EMBL" id="MQX52414.1"/>
    </source>
</evidence>
<dbReference type="AlphaFoldDB" id="A0A6N7LTB3"/>
<reference evidence="1 2" key="1">
    <citation type="submission" date="2019-10" db="EMBL/GenBank/DDBJ databases">
        <title>Alcanivorax sp.PA15-N-34 draft genome sequence.</title>
        <authorList>
            <person name="Liao X."/>
            <person name="Shao Z."/>
        </authorList>
    </citation>
    <scope>NUCLEOTIDE SEQUENCE [LARGE SCALE GENOMIC DNA]</scope>
    <source>
        <strain evidence="1 2">PA15-N-34</strain>
    </source>
</reference>
<accession>A0A6N7LTB3</accession>
<sequence>MTTLSHLTGREHARFLDSVRQASVITEPFPHAIIDGALSADFLAQAYQNLPEKSLFNDAGHGLLAFQIWDKSEDLTQWRSPRKAFWQQCNEQLFDDAIAGAIHALFTPARQALYQRLFGDSADNKQDMIQLQPWATCGALNIRAAGSSLPTHMDWPNRLYSLIVYLDPDETASPDWGTRLFHGPQIIGSEGVEIMAKRAPDHVKSCTPEAATLIPFKAGRIAIFMNTPWSYHGAQVQGADGASRFCLVKGINMTLDSTEQLFGLPPELK</sequence>
<evidence type="ECO:0008006" key="3">
    <source>
        <dbReference type="Google" id="ProtNLM"/>
    </source>
</evidence>
<keyword evidence="2" id="KW-1185">Reference proteome</keyword>
<evidence type="ECO:0000313" key="2">
    <source>
        <dbReference type="Proteomes" id="UP000469421"/>
    </source>
</evidence>
<dbReference type="Gene3D" id="2.60.120.620">
    <property type="entry name" value="q2cbj1_9rhob like domain"/>
    <property type="match status" value="1"/>
</dbReference>
<dbReference type="Proteomes" id="UP000469421">
    <property type="component" value="Unassembled WGS sequence"/>
</dbReference>
<dbReference type="RefSeq" id="WP_153499147.1">
    <property type="nucleotide sequence ID" value="NZ_WIRE01000001.1"/>
</dbReference>
<organism evidence="1 2">
    <name type="scientific">Alcanivorax sediminis</name>
    <dbReference type="NCBI Taxonomy" id="2663008"/>
    <lineage>
        <taxon>Bacteria</taxon>
        <taxon>Pseudomonadati</taxon>
        <taxon>Pseudomonadota</taxon>
        <taxon>Gammaproteobacteria</taxon>
        <taxon>Oceanospirillales</taxon>
        <taxon>Alcanivoracaceae</taxon>
        <taxon>Alcanivorax</taxon>
    </lineage>
</organism>
<gene>
    <name evidence="1" type="ORF">GFN93_04080</name>
</gene>
<comment type="caution">
    <text evidence="1">The sequence shown here is derived from an EMBL/GenBank/DDBJ whole genome shotgun (WGS) entry which is preliminary data.</text>
</comment>
<name>A0A6N7LTB3_9GAMM</name>
<protein>
    <recommendedName>
        <fullName evidence="3">Phytanoyl-CoA dioxygenase</fullName>
    </recommendedName>
</protein>
<dbReference type="EMBL" id="WIRE01000001">
    <property type="protein sequence ID" value="MQX52414.1"/>
    <property type="molecule type" value="Genomic_DNA"/>
</dbReference>